<dbReference type="eggNOG" id="COG1989">
    <property type="taxonomic scope" value="Bacteria"/>
</dbReference>
<feature type="transmembrane region" description="Helical" evidence="2">
    <location>
        <begin position="103"/>
        <end position="123"/>
    </location>
</feature>
<keyword evidence="5" id="KW-1185">Reference proteome</keyword>
<dbReference type="GO" id="GO:0006465">
    <property type="term" value="P:signal peptide processing"/>
    <property type="evidence" value="ECO:0007669"/>
    <property type="project" value="TreeGrafter"/>
</dbReference>
<feature type="transmembrane region" description="Helical" evidence="2">
    <location>
        <begin position="6"/>
        <end position="27"/>
    </location>
</feature>
<evidence type="ECO:0000313" key="4">
    <source>
        <dbReference type="EMBL" id="EEG09804.1"/>
    </source>
</evidence>
<evidence type="ECO:0000256" key="1">
    <source>
        <dbReference type="ARBA" id="ARBA00005801"/>
    </source>
</evidence>
<evidence type="ECO:0000259" key="3">
    <source>
        <dbReference type="Pfam" id="PF01478"/>
    </source>
</evidence>
<comment type="caution">
    <text evidence="4">The sequence shown here is derived from an EMBL/GenBank/DDBJ whole genome shotgun (WGS) entry which is preliminary data.</text>
</comment>
<name>B9YZS1_9NEIS</name>
<keyword evidence="2" id="KW-1133">Transmembrane helix</keyword>
<dbReference type="GO" id="GO:0004190">
    <property type="term" value="F:aspartic-type endopeptidase activity"/>
    <property type="evidence" value="ECO:0007669"/>
    <property type="project" value="InterPro"/>
</dbReference>
<dbReference type="GO" id="GO:0005886">
    <property type="term" value="C:plasma membrane"/>
    <property type="evidence" value="ECO:0007669"/>
    <property type="project" value="TreeGrafter"/>
</dbReference>
<dbReference type="RefSeq" id="WP_008952840.1">
    <property type="nucleotide sequence ID" value="NZ_ACIS01000002.1"/>
</dbReference>
<dbReference type="InterPro" id="IPR050882">
    <property type="entry name" value="Prepilin_peptidase/N-MTase"/>
</dbReference>
<organism evidence="4 5">
    <name type="scientific">Pseudogulbenkiania ferrooxidans 2002</name>
    <dbReference type="NCBI Taxonomy" id="279714"/>
    <lineage>
        <taxon>Bacteria</taxon>
        <taxon>Pseudomonadati</taxon>
        <taxon>Pseudomonadota</taxon>
        <taxon>Betaproteobacteria</taxon>
        <taxon>Neisseriales</taxon>
        <taxon>Chromobacteriaceae</taxon>
        <taxon>Pseudogulbenkiania</taxon>
    </lineage>
</organism>
<dbReference type="EMBL" id="ACIS01000002">
    <property type="protein sequence ID" value="EEG09804.1"/>
    <property type="molecule type" value="Genomic_DNA"/>
</dbReference>
<dbReference type="InterPro" id="IPR000045">
    <property type="entry name" value="Prepilin_IV_endopep_pep"/>
</dbReference>
<comment type="similarity">
    <text evidence="1">Belongs to the peptidase A24 family.</text>
</comment>
<feature type="transmembrane region" description="Helical" evidence="2">
    <location>
        <begin position="66"/>
        <end position="83"/>
    </location>
</feature>
<dbReference type="AlphaFoldDB" id="B9YZS1"/>
<protein>
    <submittedName>
        <fullName evidence="4">Peptidase A24A prepilin type IV</fullName>
    </submittedName>
</protein>
<dbReference type="PANTHER" id="PTHR30487:SF0">
    <property type="entry name" value="PREPILIN LEADER PEPTIDASE_N-METHYLTRANSFERASE-RELATED"/>
    <property type="match status" value="1"/>
</dbReference>
<dbReference type="PANTHER" id="PTHR30487">
    <property type="entry name" value="TYPE 4 PREPILIN-LIKE PROTEINS LEADER PEPTIDE-PROCESSING ENZYME"/>
    <property type="match status" value="1"/>
</dbReference>
<proteinExistence type="inferred from homology"/>
<feature type="transmembrane region" description="Helical" evidence="2">
    <location>
        <begin position="39"/>
        <end position="60"/>
    </location>
</feature>
<evidence type="ECO:0000256" key="2">
    <source>
        <dbReference type="SAM" id="Phobius"/>
    </source>
</evidence>
<evidence type="ECO:0000313" key="5">
    <source>
        <dbReference type="Proteomes" id="UP000003165"/>
    </source>
</evidence>
<dbReference type="Gene3D" id="1.20.120.1220">
    <property type="match status" value="1"/>
</dbReference>
<keyword evidence="2" id="KW-0812">Transmembrane</keyword>
<dbReference type="Proteomes" id="UP000003165">
    <property type="component" value="Unassembled WGS sequence"/>
</dbReference>
<dbReference type="Pfam" id="PF01478">
    <property type="entry name" value="Peptidase_A24"/>
    <property type="match status" value="1"/>
</dbReference>
<accession>B9YZS1</accession>
<sequence precursor="true">MPSTITISILLGARLGLLAGFLLAAVITDTAARKIPNKLVLGGLAVAFLCQGLFFGGSGLLDGAKGMGLGFVLFLPLYLLRAMGAGDVKLMAMVGAFTGMQDIVGIVLFTFVAGGVLSLAFALKLKSLHRLINNMKYLTLAGMSKVAAGKMPVNDFPVNSIGTLPYAWAITLGTAGYFVWRSL</sequence>
<feature type="transmembrane region" description="Helical" evidence="2">
    <location>
        <begin position="161"/>
        <end position="180"/>
    </location>
</feature>
<feature type="domain" description="Prepilin type IV endopeptidase peptidase" evidence="3">
    <location>
        <begin position="17"/>
        <end position="118"/>
    </location>
</feature>
<gene>
    <name evidence="4" type="ORF">FuraDRAFT_0820</name>
</gene>
<reference evidence="4 5" key="1">
    <citation type="submission" date="2009-02" db="EMBL/GenBank/DDBJ databases">
        <title>Sequencing of the draft genome and assembly of Lutiella nitroferrum 2002.</title>
        <authorList>
            <consortium name="US DOE Joint Genome Institute (JGI-PGF)"/>
            <person name="Lucas S."/>
            <person name="Copeland A."/>
            <person name="Lapidus A."/>
            <person name="Glavina del Rio T."/>
            <person name="Tice H."/>
            <person name="Bruce D."/>
            <person name="Goodwin L."/>
            <person name="Pitluck S."/>
            <person name="Larimer F."/>
            <person name="Land M.L."/>
            <person name="Hauser L."/>
            <person name="Coates J.D."/>
        </authorList>
    </citation>
    <scope>NUCLEOTIDE SEQUENCE [LARGE SCALE GENOMIC DNA]</scope>
    <source>
        <strain evidence="4 5">2002</strain>
    </source>
</reference>
<keyword evidence="2" id="KW-0472">Membrane</keyword>